<evidence type="ECO:0000313" key="5">
    <source>
        <dbReference type="EMBL" id="EKF76057.1"/>
    </source>
</evidence>
<dbReference type="InterPro" id="IPR020449">
    <property type="entry name" value="Tscrpt_reg_AraC-type_HTH"/>
</dbReference>
<dbReference type="GO" id="GO:0003700">
    <property type="term" value="F:DNA-binding transcription factor activity"/>
    <property type="evidence" value="ECO:0007669"/>
    <property type="project" value="InterPro"/>
</dbReference>
<dbReference type="PANTHER" id="PTHR47894:SF1">
    <property type="entry name" value="HTH-TYPE TRANSCRIPTIONAL REGULATOR VQSM"/>
    <property type="match status" value="1"/>
</dbReference>
<dbReference type="Gene3D" id="1.10.10.60">
    <property type="entry name" value="Homeodomain-like"/>
    <property type="match status" value="1"/>
</dbReference>
<proteinExistence type="predicted"/>
<dbReference type="PATRIC" id="fig|1177179.3.peg.222"/>
<dbReference type="GO" id="GO:0000976">
    <property type="term" value="F:transcription cis-regulatory region binding"/>
    <property type="evidence" value="ECO:0007669"/>
    <property type="project" value="TreeGrafter"/>
</dbReference>
<dbReference type="PRINTS" id="PR00032">
    <property type="entry name" value="HTHARAC"/>
</dbReference>
<evidence type="ECO:0000256" key="3">
    <source>
        <dbReference type="ARBA" id="ARBA00023163"/>
    </source>
</evidence>
<dbReference type="PROSITE" id="PS01124">
    <property type="entry name" value="HTH_ARAC_FAMILY_2"/>
    <property type="match status" value="1"/>
</dbReference>
<dbReference type="RefSeq" id="WP_008927420.1">
    <property type="nucleotide sequence ID" value="NZ_AMRJ01000001.1"/>
</dbReference>
<accession>L0WIR3</accession>
<keyword evidence="1" id="KW-0805">Transcription regulation</keyword>
<sequence length="340" mass="38292">MSQPQTDRLRPAIHPTYSRLLCAHLQQLGFDNATIFAGTRLHWEQLLSEHRYLSLEQLGRLIHRAVDLTGQPWIGLDIGGMTAVSAHGSLGYAVVSAPDVRTVLEVVTRYVGVRLRLTEIALEETDSGVALVLHERMDLAETREFIHGGLLATYFQLVDTVSSRRLRDARVSLPFEAPPWAAVYEERLGCPVTFGAPRFRIELSAATLATPCLTADPALHRTAVRDCEHQLRQLQGGGPLSQQIGNCLLESTDYPSLEAMADRFAMSRRTLIRKLKAEGTSYQELLDEVRRELAAWYLLETHEPIERVAERLGYQDTSNFSRTFRRWFGVTPLAMRNRAS</sequence>
<gene>
    <name evidence="5" type="ORF">A11A3_01145</name>
</gene>
<dbReference type="InterPro" id="IPR032687">
    <property type="entry name" value="AraC-type_N"/>
</dbReference>
<keyword evidence="3" id="KW-0804">Transcription</keyword>
<dbReference type="eggNOG" id="COG2207">
    <property type="taxonomic scope" value="Bacteria"/>
</dbReference>
<keyword evidence="2" id="KW-0238">DNA-binding</keyword>
<dbReference type="Pfam" id="PF12625">
    <property type="entry name" value="Arabinose_bd"/>
    <property type="match status" value="1"/>
</dbReference>
<protein>
    <submittedName>
        <fullName evidence="5">AraC family transcriptional regulator</fullName>
    </submittedName>
</protein>
<dbReference type="OrthoDB" id="6079354at2"/>
<dbReference type="AlphaFoldDB" id="L0WIR3"/>
<comment type="caution">
    <text evidence="5">The sequence shown here is derived from an EMBL/GenBank/DDBJ whole genome shotgun (WGS) entry which is preliminary data.</text>
</comment>
<dbReference type="InterPro" id="IPR018060">
    <property type="entry name" value="HTH_AraC"/>
</dbReference>
<dbReference type="InterPro" id="IPR009057">
    <property type="entry name" value="Homeodomain-like_sf"/>
</dbReference>
<dbReference type="PANTHER" id="PTHR47894">
    <property type="entry name" value="HTH-TYPE TRANSCRIPTIONAL REGULATOR GADX"/>
    <property type="match status" value="1"/>
</dbReference>
<evidence type="ECO:0000313" key="6">
    <source>
        <dbReference type="Proteomes" id="UP000010164"/>
    </source>
</evidence>
<feature type="domain" description="HTH araC/xylS-type" evidence="4">
    <location>
        <begin position="238"/>
        <end position="338"/>
    </location>
</feature>
<evidence type="ECO:0000259" key="4">
    <source>
        <dbReference type="PROSITE" id="PS01124"/>
    </source>
</evidence>
<reference evidence="5 6" key="1">
    <citation type="journal article" date="2012" name="J. Bacteriol.">
        <title>Genome Sequence of the Alkane-Degrading Bacterium Alcanivorax hongdengensis Type Strain A-11-3.</title>
        <authorList>
            <person name="Lai Q."/>
            <person name="Shao Z."/>
        </authorList>
    </citation>
    <scope>NUCLEOTIDE SEQUENCE [LARGE SCALE GENOMIC DNA]</scope>
    <source>
        <strain evidence="5 6">A-11-3</strain>
    </source>
</reference>
<dbReference type="Pfam" id="PF12833">
    <property type="entry name" value="HTH_18"/>
    <property type="match status" value="1"/>
</dbReference>
<evidence type="ECO:0000256" key="1">
    <source>
        <dbReference type="ARBA" id="ARBA00023015"/>
    </source>
</evidence>
<dbReference type="SMART" id="SM00342">
    <property type="entry name" value="HTH_ARAC"/>
    <property type="match status" value="1"/>
</dbReference>
<organism evidence="5 6">
    <name type="scientific">Alcanivorax hongdengensis A-11-3</name>
    <dbReference type="NCBI Taxonomy" id="1177179"/>
    <lineage>
        <taxon>Bacteria</taxon>
        <taxon>Pseudomonadati</taxon>
        <taxon>Pseudomonadota</taxon>
        <taxon>Gammaproteobacteria</taxon>
        <taxon>Oceanospirillales</taxon>
        <taxon>Alcanivoracaceae</taxon>
        <taxon>Alcanivorax</taxon>
    </lineage>
</organism>
<evidence type="ECO:0000256" key="2">
    <source>
        <dbReference type="ARBA" id="ARBA00023125"/>
    </source>
</evidence>
<dbReference type="EMBL" id="AMRJ01000001">
    <property type="protein sequence ID" value="EKF76057.1"/>
    <property type="molecule type" value="Genomic_DNA"/>
</dbReference>
<dbReference type="Proteomes" id="UP000010164">
    <property type="component" value="Unassembled WGS sequence"/>
</dbReference>
<name>L0WIR3_9GAMM</name>
<dbReference type="GO" id="GO:0005829">
    <property type="term" value="C:cytosol"/>
    <property type="evidence" value="ECO:0007669"/>
    <property type="project" value="TreeGrafter"/>
</dbReference>
<dbReference type="SUPFAM" id="SSF46689">
    <property type="entry name" value="Homeodomain-like"/>
    <property type="match status" value="1"/>
</dbReference>
<keyword evidence="6" id="KW-1185">Reference proteome</keyword>